<dbReference type="PROSITE" id="PS00486">
    <property type="entry name" value="DNA_MISMATCH_REPAIR_2"/>
    <property type="match status" value="1"/>
</dbReference>
<proteinExistence type="inferred from homology"/>
<dbReference type="GO" id="GO:0019843">
    <property type="term" value="F:rRNA binding"/>
    <property type="evidence" value="ECO:0007669"/>
    <property type="project" value="UniProtKB-UniRule"/>
</dbReference>
<evidence type="ECO:0000256" key="7">
    <source>
        <dbReference type="HAMAP-Rule" id="MF_00092"/>
    </source>
</evidence>
<dbReference type="GO" id="GO:0072344">
    <property type="term" value="P:rescue of stalled ribosome"/>
    <property type="evidence" value="ECO:0007669"/>
    <property type="project" value="UniProtKB-UniRule"/>
</dbReference>
<dbReference type="InterPro" id="IPR000432">
    <property type="entry name" value="DNA_mismatch_repair_MutS_C"/>
</dbReference>
<evidence type="ECO:0000256" key="4">
    <source>
        <dbReference type="ARBA" id="ARBA00022840"/>
    </source>
</evidence>
<sequence>MTTYFDKAVKTLEFDKITAMLAECAPTEGAKALAYRLMPDNDRYMIEKKLRQTTDAKNLLTAKGMPSFGNVKDITASIDRAEKGATMTPVELLDVAALLCTARRLYDYFFGDRKEGDPGEGLTEIFGRLVSDRPLETKITRAIIAEDMIADEASPELAEIRRKIRVENNRIKDNLQRYVSGAFGKYLQENIVTIRNGRYVVPVKAEYRGEIKGLVHDTSASGATLFIEPLAVVDSNNELKALEKREEREIERILAELSAECAANGGVITADYYNITELAFIFAKGELSCRTDSVEPVVNDRKYLLLRRARHPLIDKKKVVPVTVELGGSYDTMIITGPNTGGKTVSLKTLGLMSLMAQAGLHIPCAEGSEVCVFDSVLADIGDEQSIEQSLSTFSAHMVNIVDILSKISDRSLVLFDELGAGTDPTEGAALATAIIEKVRRYGALCAATTHYAEMKAYALETDGVTNASCEFDVETLRPTYRLIIGTPGKSNAFAISSKLGIDDDIIEAAKDRLSNDNRRFENVIEELEKNRIEAERERDAAIKERREYEAFRNAEEAKLKKKAEIAERELEKAQEKAAQILQSAKVTSDFVLGQLDDIKKKQESGRFAEALEEGRRSIRKSLRETEDMVNPVIGGDNSDYVLPRPLKKGDTVLIVNLNQRGMLTDSPDRNGNVSVKAGLMNMKTNIKNLRLAEEAATVTTADRKRIAASKYQAEVNKSFSPSIDLRGQLGDDAWFMTDKYLDEAIMANVKTVTLIHGKGTGALRKALAGHLKSDSRVKSFRGGIYGEGDSGVTVVELK</sequence>
<dbReference type="Proteomes" id="UP001139365">
    <property type="component" value="Unassembled WGS sequence"/>
</dbReference>
<evidence type="ECO:0000313" key="10">
    <source>
        <dbReference type="EMBL" id="MCI5756170.1"/>
    </source>
</evidence>
<dbReference type="GO" id="GO:0006298">
    <property type="term" value="P:mismatch repair"/>
    <property type="evidence" value="ECO:0007669"/>
    <property type="project" value="InterPro"/>
</dbReference>
<keyword evidence="7 10" id="KW-0255">Endonuclease</keyword>
<dbReference type="SUPFAM" id="SSF48334">
    <property type="entry name" value="DNA repair protein MutS, domain III"/>
    <property type="match status" value="1"/>
</dbReference>
<accession>A0AAE3FIL5</accession>
<keyword evidence="1 7" id="KW-0699">rRNA-binding</keyword>
<dbReference type="GO" id="GO:0030983">
    <property type="term" value="F:mismatched DNA binding"/>
    <property type="evidence" value="ECO:0007669"/>
    <property type="project" value="InterPro"/>
</dbReference>
<dbReference type="InterPro" id="IPR002625">
    <property type="entry name" value="Smr_dom"/>
</dbReference>
<dbReference type="Pfam" id="PF20297">
    <property type="entry name" value="MSSS"/>
    <property type="match status" value="1"/>
</dbReference>
<dbReference type="GO" id="GO:0016887">
    <property type="term" value="F:ATP hydrolysis activity"/>
    <property type="evidence" value="ECO:0007669"/>
    <property type="project" value="InterPro"/>
</dbReference>
<dbReference type="SUPFAM" id="SSF160443">
    <property type="entry name" value="SMR domain-like"/>
    <property type="match status" value="1"/>
</dbReference>
<dbReference type="GO" id="GO:0043023">
    <property type="term" value="F:ribosomal large subunit binding"/>
    <property type="evidence" value="ECO:0007669"/>
    <property type="project" value="UniProtKB-UniRule"/>
</dbReference>
<dbReference type="SMART" id="SM00533">
    <property type="entry name" value="MUTSd"/>
    <property type="match status" value="1"/>
</dbReference>
<feature type="coiled-coil region" evidence="8">
    <location>
        <begin position="507"/>
        <end position="584"/>
    </location>
</feature>
<evidence type="ECO:0000256" key="8">
    <source>
        <dbReference type="SAM" id="Coils"/>
    </source>
</evidence>
<comment type="function">
    <text evidence="7">Endonuclease that is involved in the suppression of homologous recombination and thus may have a key role in the control of bacterial genetic diversity.</text>
</comment>
<dbReference type="Gene3D" id="3.30.1370.110">
    <property type="match status" value="1"/>
</dbReference>
<feature type="coiled-coil region" evidence="8">
    <location>
        <begin position="232"/>
        <end position="260"/>
    </location>
</feature>
<keyword evidence="4 7" id="KW-0067">ATP-binding</keyword>
<dbReference type="Gene3D" id="3.40.50.300">
    <property type="entry name" value="P-loop containing nucleotide triphosphate hydrolases"/>
    <property type="match status" value="1"/>
</dbReference>
<dbReference type="InterPro" id="IPR007696">
    <property type="entry name" value="DNA_mismatch_repair_MutS_core"/>
</dbReference>
<dbReference type="PANTHER" id="PTHR48466">
    <property type="entry name" value="OS10G0509000 PROTEIN-RELATED"/>
    <property type="match status" value="1"/>
</dbReference>
<evidence type="ECO:0000256" key="1">
    <source>
        <dbReference type="ARBA" id="ARBA00022730"/>
    </source>
</evidence>
<comment type="similarity">
    <text evidence="7">Belongs to the DNA mismatch repair MutS family. MutS2 subfamily.</text>
</comment>
<dbReference type="EC" id="3.1.-.-" evidence="7"/>
<gene>
    <name evidence="7" type="primary">mutS2</name>
    <name evidence="7" type="synonym">rqcU</name>
    <name evidence="10" type="ORF">MR241_07750</name>
</gene>
<evidence type="ECO:0000256" key="2">
    <source>
        <dbReference type="ARBA" id="ARBA00022741"/>
    </source>
</evidence>
<keyword evidence="7" id="KW-0540">Nuclease</keyword>
<dbReference type="InterPro" id="IPR005747">
    <property type="entry name" value="MutS2"/>
</dbReference>
<reference evidence="10 11" key="1">
    <citation type="submission" date="2022-03" db="EMBL/GenBank/DDBJ databases">
        <title>Metagenome-assembled genomes from swine fecal metagenomes.</title>
        <authorList>
            <person name="Holman D.B."/>
            <person name="Kommadath A."/>
        </authorList>
    </citation>
    <scope>NUCLEOTIDE SEQUENCE [LARGE SCALE GENOMIC DNA]</scope>
    <source>
        <strain evidence="10">SUG147</strain>
    </source>
</reference>
<dbReference type="InterPro" id="IPR027417">
    <property type="entry name" value="P-loop_NTPase"/>
</dbReference>
<dbReference type="GO" id="GO:0045910">
    <property type="term" value="P:negative regulation of DNA recombination"/>
    <property type="evidence" value="ECO:0007669"/>
    <property type="project" value="InterPro"/>
</dbReference>
<keyword evidence="2 7" id="KW-0547">Nucleotide-binding</keyword>
<dbReference type="SMART" id="SM00534">
    <property type="entry name" value="MUTSac"/>
    <property type="match status" value="1"/>
</dbReference>
<dbReference type="EC" id="3.6.4.-" evidence="7"/>
<evidence type="ECO:0000256" key="5">
    <source>
        <dbReference type="ARBA" id="ARBA00022884"/>
    </source>
</evidence>
<comment type="function">
    <text evidence="7">Acts as a ribosome collision sensor, splitting the ribosome into its 2 subunits. Detects stalled/collided 70S ribosomes which it binds and splits by an ATP-hydrolysis driven conformational change. Acts upstream of the ribosome quality control system (RQC), a ribosome-associated complex that mediates the extraction of incompletely synthesized nascent chains from stalled ribosomes and their subsequent degradation. Probably generates substrates for RQC.</text>
</comment>
<feature type="domain" description="Smr" evidence="9">
    <location>
        <begin position="724"/>
        <end position="799"/>
    </location>
</feature>
<keyword evidence="3 7" id="KW-0378">Hydrolase</keyword>
<keyword evidence="6 7" id="KW-0238">DNA-binding</keyword>
<protein>
    <recommendedName>
        <fullName evidence="7">Endonuclease MutS2</fullName>
        <ecNumber evidence="7">3.1.-.-</ecNumber>
    </recommendedName>
    <alternativeName>
        <fullName evidence="7">Ribosome-associated protein quality control-upstream factor</fullName>
        <shortName evidence="7">RQC-upstream factor</shortName>
        <shortName evidence="7">RqcU</shortName>
        <ecNumber evidence="7">3.6.4.-</ecNumber>
    </alternativeName>
</protein>
<dbReference type="GO" id="GO:0004519">
    <property type="term" value="F:endonuclease activity"/>
    <property type="evidence" value="ECO:0007669"/>
    <property type="project" value="UniProtKB-UniRule"/>
</dbReference>
<dbReference type="GO" id="GO:0005524">
    <property type="term" value="F:ATP binding"/>
    <property type="evidence" value="ECO:0007669"/>
    <property type="project" value="UniProtKB-UniRule"/>
</dbReference>
<organism evidence="10 11">
    <name type="scientific">Candidatus Colimorpha enterica</name>
    <dbReference type="NCBI Taxonomy" id="3083063"/>
    <lineage>
        <taxon>Bacteria</taxon>
        <taxon>Pseudomonadati</taxon>
        <taxon>Bacteroidota</taxon>
        <taxon>Bacteroidia</taxon>
        <taxon>Bacteroidales</taxon>
        <taxon>Candidatus Colimorpha</taxon>
    </lineage>
</organism>
<dbReference type="InterPro" id="IPR045076">
    <property type="entry name" value="MutS"/>
</dbReference>
<dbReference type="Pfam" id="PF01713">
    <property type="entry name" value="Smr"/>
    <property type="match status" value="1"/>
</dbReference>
<dbReference type="SMART" id="SM00463">
    <property type="entry name" value="SMR"/>
    <property type="match status" value="1"/>
</dbReference>
<dbReference type="CDD" id="cd03280">
    <property type="entry name" value="ABC_MutS2"/>
    <property type="match status" value="1"/>
</dbReference>
<evidence type="ECO:0000256" key="3">
    <source>
        <dbReference type="ARBA" id="ARBA00022801"/>
    </source>
</evidence>
<dbReference type="SUPFAM" id="SSF52540">
    <property type="entry name" value="P-loop containing nucleoside triphosphate hydrolases"/>
    <property type="match status" value="1"/>
</dbReference>
<feature type="binding site" evidence="7">
    <location>
        <begin position="337"/>
        <end position="344"/>
    </location>
    <ligand>
        <name>ATP</name>
        <dbReference type="ChEBI" id="CHEBI:30616"/>
    </ligand>
</feature>
<dbReference type="InterPro" id="IPR046893">
    <property type="entry name" value="MSSS"/>
</dbReference>
<dbReference type="AlphaFoldDB" id="A0AAE3FIL5"/>
<dbReference type="PANTHER" id="PTHR48466:SF2">
    <property type="entry name" value="OS10G0509000 PROTEIN"/>
    <property type="match status" value="1"/>
</dbReference>
<evidence type="ECO:0000259" key="9">
    <source>
        <dbReference type="PROSITE" id="PS50828"/>
    </source>
</evidence>
<dbReference type="PIRSF" id="PIRSF005814">
    <property type="entry name" value="MutS_YshD"/>
    <property type="match status" value="1"/>
</dbReference>
<keyword evidence="5 7" id="KW-0694">RNA-binding</keyword>
<name>A0AAE3FIL5_9BACT</name>
<evidence type="ECO:0000313" key="11">
    <source>
        <dbReference type="Proteomes" id="UP001139365"/>
    </source>
</evidence>
<evidence type="ECO:0000256" key="6">
    <source>
        <dbReference type="ARBA" id="ARBA00023125"/>
    </source>
</evidence>
<dbReference type="NCBIfam" id="TIGR01069">
    <property type="entry name" value="mutS2"/>
    <property type="match status" value="1"/>
</dbReference>
<keyword evidence="8" id="KW-0175">Coiled coil</keyword>
<dbReference type="InterPro" id="IPR036063">
    <property type="entry name" value="Smr_dom_sf"/>
</dbReference>
<comment type="caution">
    <text evidence="10">The sequence shown here is derived from an EMBL/GenBank/DDBJ whole genome shotgun (WGS) entry which is preliminary data.</text>
</comment>
<dbReference type="InterPro" id="IPR036187">
    <property type="entry name" value="DNA_mismatch_repair_MutS_sf"/>
</dbReference>
<dbReference type="GO" id="GO:0140664">
    <property type="term" value="F:ATP-dependent DNA damage sensor activity"/>
    <property type="evidence" value="ECO:0007669"/>
    <property type="project" value="InterPro"/>
</dbReference>
<comment type="subunit">
    <text evidence="7">Homodimer. Binds to stalled ribosomes, contacting rRNA.</text>
</comment>
<dbReference type="FunFam" id="3.40.50.300:FF:000830">
    <property type="entry name" value="Endonuclease MutS2"/>
    <property type="match status" value="1"/>
</dbReference>
<dbReference type="EMBL" id="JALEMU010000126">
    <property type="protein sequence ID" value="MCI5756170.1"/>
    <property type="molecule type" value="Genomic_DNA"/>
</dbReference>
<dbReference type="HAMAP" id="MF_00092">
    <property type="entry name" value="MutS2"/>
    <property type="match status" value="1"/>
</dbReference>
<dbReference type="Pfam" id="PF00488">
    <property type="entry name" value="MutS_V"/>
    <property type="match status" value="1"/>
</dbReference>
<dbReference type="PROSITE" id="PS50828">
    <property type="entry name" value="SMR"/>
    <property type="match status" value="1"/>
</dbReference>